<dbReference type="Proteomes" id="UP001054945">
    <property type="component" value="Unassembled WGS sequence"/>
</dbReference>
<dbReference type="AlphaFoldDB" id="A0AAV4MBH2"/>
<gene>
    <name evidence="2" type="ORF">CEXT_175791</name>
</gene>
<proteinExistence type="predicted"/>
<dbReference type="EMBL" id="BPLR01019607">
    <property type="protein sequence ID" value="GIX69698.1"/>
    <property type="molecule type" value="Genomic_DNA"/>
</dbReference>
<evidence type="ECO:0000256" key="1">
    <source>
        <dbReference type="SAM" id="MobiDB-lite"/>
    </source>
</evidence>
<evidence type="ECO:0000313" key="2">
    <source>
        <dbReference type="EMBL" id="GIX69698.1"/>
    </source>
</evidence>
<evidence type="ECO:0000313" key="3">
    <source>
        <dbReference type="Proteomes" id="UP001054945"/>
    </source>
</evidence>
<accession>A0AAV4MBH2</accession>
<organism evidence="2 3">
    <name type="scientific">Caerostris extrusa</name>
    <name type="common">Bark spider</name>
    <name type="synonym">Caerostris bankana</name>
    <dbReference type="NCBI Taxonomy" id="172846"/>
    <lineage>
        <taxon>Eukaryota</taxon>
        <taxon>Metazoa</taxon>
        <taxon>Ecdysozoa</taxon>
        <taxon>Arthropoda</taxon>
        <taxon>Chelicerata</taxon>
        <taxon>Arachnida</taxon>
        <taxon>Araneae</taxon>
        <taxon>Araneomorphae</taxon>
        <taxon>Entelegynae</taxon>
        <taxon>Araneoidea</taxon>
        <taxon>Araneidae</taxon>
        <taxon>Caerostris</taxon>
    </lineage>
</organism>
<name>A0AAV4MBH2_CAEEX</name>
<protein>
    <submittedName>
        <fullName evidence="2">Uncharacterized protein</fullName>
    </submittedName>
</protein>
<reference evidence="2 3" key="1">
    <citation type="submission" date="2021-06" db="EMBL/GenBank/DDBJ databases">
        <title>Caerostris extrusa draft genome.</title>
        <authorList>
            <person name="Kono N."/>
            <person name="Arakawa K."/>
        </authorList>
    </citation>
    <scope>NUCLEOTIDE SEQUENCE [LARGE SCALE GENOMIC DNA]</scope>
</reference>
<comment type="caution">
    <text evidence="2">The sequence shown here is derived from an EMBL/GenBank/DDBJ whole genome shotgun (WGS) entry which is preliminary data.</text>
</comment>
<sequence length="70" mass="7869">MFEPVYSWGYLTCALKPGVEPRNFWEVKPDSYAIKGVGVAARPPRPQGSGWSDPRTLQSSQDLCQRRATK</sequence>
<feature type="region of interest" description="Disordered" evidence="1">
    <location>
        <begin position="39"/>
        <end position="70"/>
    </location>
</feature>
<keyword evidence="3" id="KW-1185">Reference proteome</keyword>